<accession>G0QPD2</accession>
<evidence type="ECO:0000313" key="3">
    <source>
        <dbReference type="Proteomes" id="UP000008983"/>
    </source>
</evidence>
<name>G0QPD2_ICHMU</name>
<evidence type="ECO:0000256" key="1">
    <source>
        <dbReference type="SAM" id="Phobius"/>
    </source>
</evidence>
<dbReference type="RefSeq" id="XP_004036909.1">
    <property type="nucleotide sequence ID" value="XM_004036861.1"/>
</dbReference>
<evidence type="ECO:0000313" key="2">
    <source>
        <dbReference type="EMBL" id="EGR32923.1"/>
    </source>
</evidence>
<dbReference type="EMBL" id="GL983548">
    <property type="protein sequence ID" value="EGR32923.1"/>
    <property type="molecule type" value="Genomic_DNA"/>
</dbReference>
<dbReference type="InParanoid" id="G0QPD2"/>
<dbReference type="GeneID" id="14909093"/>
<keyword evidence="1" id="KW-0812">Transmembrane</keyword>
<feature type="non-terminal residue" evidence="2">
    <location>
        <position position="64"/>
    </location>
</feature>
<keyword evidence="3" id="KW-1185">Reference proteome</keyword>
<feature type="transmembrane region" description="Helical" evidence="1">
    <location>
        <begin position="6"/>
        <end position="27"/>
    </location>
</feature>
<sequence length="64" mass="7772">LFSYLYQSYSICVKLFLITFFFIKILIFDSLLLGCKKYFQLQQIFKNSQCQVIFFQQIKQINLL</sequence>
<protein>
    <recommendedName>
        <fullName evidence="4">Transmembrane protein</fullName>
    </recommendedName>
</protein>
<feature type="non-terminal residue" evidence="2">
    <location>
        <position position="1"/>
    </location>
</feature>
<dbReference type="AlphaFoldDB" id="G0QPD2"/>
<dbReference type="Proteomes" id="UP000008983">
    <property type="component" value="Unassembled WGS sequence"/>
</dbReference>
<proteinExistence type="predicted"/>
<organism evidence="2 3">
    <name type="scientific">Ichthyophthirius multifiliis</name>
    <name type="common">White spot disease agent</name>
    <name type="synonym">Ich</name>
    <dbReference type="NCBI Taxonomy" id="5932"/>
    <lineage>
        <taxon>Eukaryota</taxon>
        <taxon>Sar</taxon>
        <taxon>Alveolata</taxon>
        <taxon>Ciliophora</taxon>
        <taxon>Intramacronucleata</taxon>
        <taxon>Oligohymenophorea</taxon>
        <taxon>Hymenostomatida</taxon>
        <taxon>Ophryoglenina</taxon>
        <taxon>Ichthyophthirius</taxon>
    </lineage>
</organism>
<evidence type="ECO:0008006" key="4">
    <source>
        <dbReference type="Google" id="ProtNLM"/>
    </source>
</evidence>
<keyword evidence="1" id="KW-1133">Transmembrane helix</keyword>
<reference evidence="2 3" key="1">
    <citation type="submission" date="2011-07" db="EMBL/GenBank/DDBJ databases">
        <authorList>
            <person name="Coyne R."/>
            <person name="Brami D."/>
            <person name="Johnson J."/>
            <person name="Hostetler J."/>
            <person name="Hannick L."/>
            <person name="Clark T."/>
            <person name="Cassidy-Hanley D."/>
            <person name="Inman J."/>
        </authorList>
    </citation>
    <scope>NUCLEOTIDE SEQUENCE [LARGE SCALE GENOMIC DNA]</scope>
    <source>
        <strain evidence="2 3">G5</strain>
    </source>
</reference>
<keyword evidence="1" id="KW-0472">Membrane</keyword>
<gene>
    <name evidence="2" type="ORF">IMG5_066790</name>
</gene>